<evidence type="ECO:0000256" key="1">
    <source>
        <dbReference type="ARBA" id="ARBA00023015"/>
    </source>
</evidence>
<protein>
    <submittedName>
        <fullName evidence="4">Transcriptional regulator</fullName>
    </submittedName>
</protein>
<organism evidence="4 5">
    <name type="scientific">Streptomyces coffeae</name>
    <dbReference type="NCBI Taxonomy" id="621382"/>
    <lineage>
        <taxon>Bacteria</taxon>
        <taxon>Bacillati</taxon>
        <taxon>Actinomycetota</taxon>
        <taxon>Actinomycetes</taxon>
        <taxon>Kitasatosporales</taxon>
        <taxon>Streptomycetaceae</taxon>
        <taxon>Streptomyces</taxon>
    </lineage>
</organism>
<evidence type="ECO:0000313" key="5">
    <source>
        <dbReference type="Proteomes" id="UP000634229"/>
    </source>
</evidence>
<dbReference type="InterPro" id="IPR036390">
    <property type="entry name" value="WH_DNA-bd_sf"/>
</dbReference>
<dbReference type="SUPFAM" id="SSF46785">
    <property type="entry name" value="Winged helix' DNA-binding domain"/>
    <property type="match status" value="1"/>
</dbReference>
<keyword evidence="1" id="KW-0805">Transcription regulation</keyword>
<sequence>MASMPEDDNGDAHASDVETWVEQVATYFMQQSGWPPIMGRALAWLMISDPPEQNAAQIAAGIHASRASLTGTLRLLSEARMVQAVTRSGDRATYYRLAADAWATMVRRRLEGIASFVDITENGLTLFPAGAGSADRLREAHQVFEWLNNEAEPMLKRWIEDRNARTDGHHNVRSEESE</sequence>
<dbReference type="PANTHER" id="PTHR38465:SF2">
    <property type="entry name" value="HTH-TYPE TRANSCRIPTIONAL REGULATOR MMPR5"/>
    <property type="match status" value="1"/>
</dbReference>
<dbReference type="Gene3D" id="1.10.287.160">
    <property type="entry name" value="HR1 repeat"/>
    <property type="match status" value="1"/>
</dbReference>
<proteinExistence type="predicted"/>
<accession>A0ABS1NQU3</accession>
<dbReference type="Proteomes" id="UP000634229">
    <property type="component" value="Unassembled WGS sequence"/>
</dbReference>
<keyword evidence="3" id="KW-0804">Transcription</keyword>
<evidence type="ECO:0000313" key="4">
    <source>
        <dbReference type="EMBL" id="MBL1102477.1"/>
    </source>
</evidence>
<dbReference type="InterPro" id="IPR036388">
    <property type="entry name" value="WH-like_DNA-bd_sf"/>
</dbReference>
<reference evidence="4 5" key="1">
    <citation type="submission" date="2021-01" db="EMBL/GenBank/DDBJ databases">
        <title>WGS of actinomycetes isolated from Thailand.</title>
        <authorList>
            <person name="Thawai C."/>
        </authorList>
    </citation>
    <scope>NUCLEOTIDE SEQUENCE [LARGE SCALE GENOMIC DNA]</scope>
    <source>
        <strain evidence="4 5">CA1R205</strain>
    </source>
</reference>
<name>A0ABS1NQU3_9ACTN</name>
<dbReference type="PANTHER" id="PTHR38465">
    <property type="entry name" value="HTH-TYPE TRANSCRIPTIONAL REGULATOR MJ1563-RELATED"/>
    <property type="match status" value="1"/>
</dbReference>
<keyword evidence="2" id="KW-0238">DNA-binding</keyword>
<dbReference type="RefSeq" id="WP_201882918.1">
    <property type="nucleotide sequence ID" value="NZ_JAERRF010000046.1"/>
</dbReference>
<dbReference type="Gene3D" id="1.10.10.10">
    <property type="entry name" value="Winged helix-like DNA-binding domain superfamily/Winged helix DNA-binding domain"/>
    <property type="match status" value="1"/>
</dbReference>
<evidence type="ECO:0000256" key="2">
    <source>
        <dbReference type="ARBA" id="ARBA00023125"/>
    </source>
</evidence>
<keyword evidence="5" id="KW-1185">Reference proteome</keyword>
<dbReference type="InterPro" id="IPR052362">
    <property type="entry name" value="HTH-GbsR_regulator"/>
</dbReference>
<evidence type="ECO:0000256" key="3">
    <source>
        <dbReference type="ARBA" id="ARBA00023163"/>
    </source>
</evidence>
<dbReference type="EMBL" id="JAERRF010000046">
    <property type="protein sequence ID" value="MBL1102477.1"/>
    <property type="molecule type" value="Genomic_DNA"/>
</dbReference>
<comment type="caution">
    <text evidence="4">The sequence shown here is derived from an EMBL/GenBank/DDBJ whole genome shotgun (WGS) entry which is preliminary data.</text>
</comment>
<gene>
    <name evidence="4" type="ORF">JK363_38905</name>
</gene>